<comment type="catalytic activity">
    <reaction evidence="3">
        <text>3'-dephospho-CoA + ATP = ADP + CoA + H(+)</text>
        <dbReference type="Rhea" id="RHEA:18245"/>
        <dbReference type="ChEBI" id="CHEBI:15378"/>
        <dbReference type="ChEBI" id="CHEBI:30616"/>
        <dbReference type="ChEBI" id="CHEBI:57287"/>
        <dbReference type="ChEBI" id="CHEBI:57328"/>
        <dbReference type="ChEBI" id="CHEBI:456216"/>
        <dbReference type="EC" id="2.7.1.24"/>
    </reaction>
</comment>
<comment type="pathway">
    <text evidence="3">Cofactor biosynthesis; coenzyme A biosynthesis; CoA from (R)-pantothenate: step 5/5.</text>
</comment>
<dbReference type="InterPro" id="IPR001977">
    <property type="entry name" value="Depp_CoAkinase"/>
</dbReference>
<evidence type="ECO:0000256" key="1">
    <source>
        <dbReference type="ARBA" id="ARBA00022741"/>
    </source>
</evidence>
<keyword evidence="3" id="KW-0173">Coenzyme A biosynthesis</keyword>
<dbReference type="Pfam" id="PF01121">
    <property type="entry name" value="CoaE"/>
    <property type="match status" value="1"/>
</dbReference>
<comment type="similarity">
    <text evidence="3">Belongs to the CoaE family.</text>
</comment>
<dbReference type="GO" id="GO:0015937">
    <property type="term" value="P:coenzyme A biosynthetic process"/>
    <property type="evidence" value="ECO:0007669"/>
    <property type="project" value="UniProtKB-UniRule"/>
</dbReference>
<accession>A0A401LDQ2</accession>
<dbReference type="GO" id="GO:0004140">
    <property type="term" value="F:dephospho-CoA kinase activity"/>
    <property type="evidence" value="ECO:0007669"/>
    <property type="project" value="UniProtKB-UniRule"/>
</dbReference>
<dbReference type="GO" id="GO:0005524">
    <property type="term" value="F:ATP binding"/>
    <property type="evidence" value="ECO:0007669"/>
    <property type="project" value="UniProtKB-UniRule"/>
</dbReference>
<dbReference type="GO" id="GO:0005737">
    <property type="term" value="C:cytoplasm"/>
    <property type="evidence" value="ECO:0007669"/>
    <property type="project" value="UniProtKB-SubCell"/>
</dbReference>
<dbReference type="Proteomes" id="UP000287361">
    <property type="component" value="Unassembled WGS sequence"/>
</dbReference>
<keyword evidence="2 3" id="KW-0067">ATP-binding</keyword>
<keyword evidence="3" id="KW-0963">Cytoplasm</keyword>
<gene>
    <name evidence="3 5" type="primary">coaE</name>
    <name evidence="5" type="ORF">KGMB03357_13310</name>
</gene>
<evidence type="ECO:0000313" key="5">
    <source>
        <dbReference type="EMBL" id="GCB29670.1"/>
    </source>
</evidence>
<name>A0A401LDQ2_9FIRM</name>
<dbReference type="PANTHER" id="PTHR10695">
    <property type="entry name" value="DEPHOSPHO-COA KINASE-RELATED"/>
    <property type="match status" value="1"/>
</dbReference>
<evidence type="ECO:0000256" key="4">
    <source>
        <dbReference type="NCBIfam" id="TIGR00152"/>
    </source>
</evidence>
<dbReference type="Gene3D" id="3.40.50.300">
    <property type="entry name" value="P-loop containing nucleotide triphosphate hydrolases"/>
    <property type="match status" value="1"/>
</dbReference>
<organism evidence="5 6">
    <name type="scientific">Anaerotignum faecicola</name>
    <dbReference type="NCBI Taxonomy" id="2358141"/>
    <lineage>
        <taxon>Bacteria</taxon>
        <taxon>Bacillati</taxon>
        <taxon>Bacillota</taxon>
        <taxon>Clostridia</taxon>
        <taxon>Lachnospirales</taxon>
        <taxon>Anaerotignaceae</taxon>
        <taxon>Anaerotignum</taxon>
    </lineage>
</organism>
<dbReference type="SUPFAM" id="SSF52540">
    <property type="entry name" value="P-loop containing nucleoside triphosphate hydrolases"/>
    <property type="match status" value="1"/>
</dbReference>
<keyword evidence="1 3" id="KW-0547">Nucleotide-binding</keyword>
<dbReference type="CDD" id="cd02022">
    <property type="entry name" value="DPCK"/>
    <property type="match status" value="1"/>
</dbReference>
<dbReference type="AlphaFoldDB" id="A0A401LDQ2"/>
<comment type="function">
    <text evidence="3">Catalyzes the phosphorylation of the 3'-hydroxyl group of dephosphocoenzyme A to form coenzyme A.</text>
</comment>
<keyword evidence="3" id="KW-0808">Transferase</keyword>
<comment type="caution">
    <text evidence="5">The sequence shown here is derived from an EMBL/GenBank/DDBJ whole genome shotgun (WGS) entry which is preliminary data.</text>
</comment>
<dbReference type="InterPro" id="IPR027417">
    <property type="entry name" value="P-loop_NTPase"/>
</dbReference>
<dbReference type="UniPathway" id="UPA00241">
    <property type="reaction ID" value="UER00356"/>
</dbReference>
<dbReference type="EC" id="2.7.1.24" evidence="3 4"/>
<sequence>MKVIGLTGGTGSGKSVVSKSLAAAGAVVIDADKIAHEIILKGEPAYQEIVKYYGTGILDAKGNIIRRRLGEIVFHDAEKLAFLNQCTHKYICAEVDRQIAKAEKENTAKAVILDAPLLLEAGLESRCDMVWVVYADPEVRAKRVMARDGVSYDLAKARIANQKSWEEYKKSASVVIDNSKELAYLQGQLDEILKTI</sequence>
<protein>
    <recommendedName>
        <fullName evidence="3 4">Dephospho-CoA kinase</fullName>
        <ecNumber evidence="3 4">2.7.1.24</ecNumber>
    </recommendedName>
    <alternativeName>
        <fullName evidence="3">Dephosphocoenzyme A kinase</fullName>
    </alternativeName>
</protein>
<dbReference type="OrthoDB" id="9812943at2"/>
<proteinExistence type="inferred from homology"/>
<comment type="subcellular location">
    <subcellularLocation>
        <location evidence="3">Cytoplasm</location>
    </subcellularLocation>
</comment>
<dbReference type="PANTHER" id="PTHR10695:SF46">
    <property type="entry name" value="BIFUNCTIONAL COENZYME A SYNTHASE-RELATED"/>
    <property type="match status" value="1"/>
</dbReference>
<dbReference type="NCBIfam" id="TIGR00152">
    <property type="entry name" value="dephospho-CoA kinase"/>
    <property type="match status" value="1"/>
</dbReference>
<evidence type="ECO:0000256" key="3">
    <source>
        <dbReference type="HAMAP-Rule" id="MF_00376"/>
    </source>
</evidence>
<reference evidence="5 6" key="1">
    <citation type="submission" date="2018-10" db="EMBL/GenBank/DDBJ databases">
        <title>Draft Genome Sequence of Anaerotignum sp. KCTC 15736.</title>
        <authorList>
            <person name="Choi S.H."/>
            <person name="Kim J.S."/>
            <person name="Kang S.W."/>
            <person name="Lee J.S."/>
            <person name="Park S.H."/>
        </authorList>
    </citation>
    <scope>NUCLEOTIDE SEQUENCE [LARGE SCALE GENOMIC DNA]</scope>
    <source>
        <strain evidence="5 6">KCTC 15736</strain>
    </source>
</reference>
<feature type="binding site" evidence="3">
    <location>
        <begin position="11"/>
        <end position="16"/>
    </location>
    <ligand>
        <name>ATP</name>
        <dbReference type="ChEBI" id="CHEBI:30616"/>
    </ligand>
</feature>
<evidence type="ECO:0000313" key="6">
    <source>
        <dbReference type="Proteomes" id="UP000287361"/>
    </source>
</evidence>
<evidence type="ECO:0000256" key="2">
    <source>
        <dbReference type="ARBA" id="ARBA00022840"/>
    </source>
</evidence>
<keyword evidence="6" id="KW-1185">Reference proteome</keyword>
<dbReference type="HAMAP" id="MF_00376">
    <property type="entry name" value="Dephospho_CoA_kinase"/>
    <property type="match status" value="1"/>
</dbReference>
<dbReference type="EMBL" id="BHVZ01000002">
    <property type="protein sequence ID" value="GCB29670.1"/>
    <property type="molecule type" value="Genomic_DNA"/>
</dbReference>
<keyword evidence="3 5" id="KW-0418">Kinase</keyword>
<dbReference type="PROSITE" id="PS51219">
    <property type="entry name" value="DPCK"/>
    <property type="match status" value="1"/>
</dbReference>